<evidence type="ECO:0000313" key="2">
    <source>
        <dbReference type="Proteomes" id="UP000019402"/>
    </source>
</evidence>
<name>W7Y6Q9_9BACT</name>
<protein>
    <submittedName>
        <fullName evidence="1">Uncharacterized protein</fullName>
    </submittedName>
</protein>
<reference evidence="1 2" key="1">
    <citation type="journal article" date="2014" name="Genome Announc.">
        <title>Draft Genome Sequence of Cytophaga fermentans JCM 21142T, a Facultative Anaerobe Isolated from Marine Mud.</title>
        <authorList>
            <person name="Starns D."/>
            <person name="Oshima K."/>
            <person name="Suda W."/>
            <person name="Iino T."/>
            <person name="Yuki M."/>
            <person name="Inoue J."/>
            <person name="Kitamura K."/>
            <person name="Iida T."/>
            <person name="Darby A."/>
            <person name="Hattori M."/>
            <person name="Ohkuma M."/>
        </authorList>
    </citation>
    <scope>NUCLEOTIDE SEQUENCE [LARGE SCALE GENOMIC DNA]</scope>
    <source>
        <strain evidence="1 2">JCM 21142</strain>
    </source>
</reference>
<sequence>MKKKFGESYQGLEMVAGLLVNGGDIHIRNKDEVLAKKCYIKAQQLYGLVERESGIFSLDRQANISKVNQLIDTL</sequence>
<gene>
    <name evidence="1" type="ORF">JCM21142_42011</name>
</gene>
<dbReference type="RefSeq" id="WP_044212933.1">
    <property type="nucleotide sequence ID" value="NZ_BAMD01000022.1"/>
</dbReference>
<evidence type="ECO:0000313" key="1">
    <source>
        <dbReference type="EMBL" id="GAF03343.1"/>
    </source>
</evidence>
<dbReference type="AlphaFoldDB" id="W7Y6Q9"/>
<dbReference type="OrthoDB" id="1121032at2"/>
<accession>W7Y6Q9</accession>
<dbReference type="EMBL" id="BAMD01000022">
    <property type="protein sequence ID" value="GAF03343.1"/>
    <property type="molecule type" value="Genomic_DNA"/>
</dbReference>
<proteinExistence type="predicted"/>
<dbReference type="Proteomes" id="UP000019402">
    <property type="component" value="Unassembled WGS sequence"/>
</dbReference>
<organism evidence="1 2">
    <name type="scientific">Saccharicrinis fermentans DSM 9555 = JCM 21142</name>
    <dbReference type="NCBI Taxonomy" id="869213"/>
    <lineage>
        <taxon>Bacteria</taxon>
        <taxon>Pseudomonadati</taxon>
        <taxon>Bacteroidota</taxon>
        <taxon>Bacteroidia</taxon>
        <taxon>Marinilabiliales</taxon>
        <taxon>Marinilabiliaceae</taxon>
        <taxon>Saccharicrinis</taxon>
    </lineage>
</organism>
<keyword evidence="2" id="KW-1185">Reference proteome</keyword>
<comment type="caution">
    <text evidence="1">The sequence shown here is derived from an EMBL/GenBank/DDBJ whole genome shotgun (WGS) entry which is preliminary data.</text>
</comment>